<dbReference type="Pfam" id="PF02671">
    <property type="entry name" value="PAH"/>
    <property type="match status" value="1"/>
</dbReference>
<protein>
    <submittedName>
        <fullName evidence="7">Paired amphipathic helix protein Sin3b</fullName>
    </submittedName>
</protein>
<dbReference type="SUPFAM" id="SSF47762">
    <property type="entry name" value="PAH2 domain"/>
    <property type="match status" value="3"/>
</dbReference>
<sequence length="695" mass="79928">MSAENSSDLQETAYQQQASLDHANTQAPKTPVENPQLNGMSKSYALAYHQLAKARLSETEYAELRFLIKQSGKSNDNVVPTFAKLSCLLQDYPNLMRGFRVFLPPGLQLPFQTGVFLLLRKMQIEEKESSSHTDVNCKLETMSNSQSEEQMFEASTSQGTNSNLSQSDSLDTREDQNLLKKISEKYVNSFLYKVKDRFKEEPQIFDRFVDLLDFMSNRNQLETDALLEILDLFQGHEDLIAEFKSFIPNVEQESASGQEEEEEGDTSETVPTVQDENFTSQYDSTDISRITAVNDPSIASVYKYGTYEDHLFFDQVKAALGYEEVYNNFLRCLMLFTEDIVTRSELVQIITPFLGTFPELYKKFKDMLGFNDNGDNVEYIPMKIIRLENARNKSGIAADIDFSAGGRNGASYLPLAPDFKHPKCSGRTPLCDEVLNDTWVSFPTWSEDSTFVQSCKTQYEEVIYRCEDERFELDMAISSNSYTLQILDNVQKNINKMTAEEKSMYSLDNYLGGTSLVLQRKALHRLYGDKTEELVEGLKRNPVVAVPIILKRLKVKEDEWKEKEREFNEVWRRQINQFYLKSLDHQGINFKQNDSKTFRPKGILNDLEMVIAENKANPQQMEPHFQLEFKEVEVFLDAINLMLQYLKKLPGVYRDDRRKIELVIRSFIPYMFDAPSATKIGNDLEIDEETQGGSC</sequence>
<evidence type="ECO:0000313" key="8">
    <source>
        <dbReference type="Proteomes" id="UP000886998"/>
    </source>
</evidence>
<keyword evidence="3 4" id="KW-0539">Nucleus</keyword>
<accession>A0A8X6YYP5</accession>
<keyword evidence="8" id="KW-1185">Reference proteome</keyword>
<dbReference type="Proteomes" id="UP000886998">
    <property type="component" value="Unassembled WGS sequence"/>
</dbReference>
<dbReference type="Gene3D" id="1.20.1160.11">
    <property type="entry name" value="Paired amphipathic helix"/>
    <property type="match status" value="2"/>
</dbReference>
<evidence type="ECO:0000313" key="7">
    <source>
        <dbReference type="EMBL" id="GFY80115.1"/>
    </source>
</evidence>
<dbReference type="InterPro" id="IPR013194">
    <property type="entry name" value="HDAC_interact_dom"/>
</dbReference>
<feature type="region of interest" description="Disordered" evidence="5">
    <location>
        <begin position="251"/>
        <end position="272"/>
    </location>
</feature>
<dbReference type="EMBL" id="BMAV01023807">
    <property type="protein sequence ID" value="GFY80115.1"/>
    <property type="molecule type" value="Genomic_DNA"/>
</dbReference>
<dbReference type="SMART" id="SM00761">
    <property type="entry name" value="HDAC_interact"/>
    <property type="match status" value="1"/>
</dbReference>
<gene>
    <name evidence="7" type="primary">Sin3b</name>
    <name evidence="7" type="ORF">TNIN_132261</name>
</gene>
<dbReference type="FunFam" id="1.20.1160.11:FF:000002">
    <property type="entry name" value="Paired amphipathic helix protein SIN3"/>
    <property type="match status" value="1"/>
</dbReference>
<dbReference type="GO" id="GO:0003714">
    <property type="term" value="F:transcription corepressor activity"/>
    <property type="evidence" value="ECO:0007669"/>
    <property type="project" value="InterPro"/>
</dbReference>
<evidence type="ECO:0000256" key="3">
    <source>
        <dbReference type="ARBA" id="ARBA00023242"/>
    </source>
</evidence>
<dbReference type="InterPro" id="IPR003822">
    <property type="entry name" value="PAH"/>
</dbReference>
<feature type="domain" description="Histone deacetylase interacting" evidence="6">
    <location>
        <begin position="404"/>
        <end position="504"/>
    </location>
</feature>
<dbReference type="PANTHER" id="PTHR12346:SF0">
    <property type="entry name" value="SIN3A, ISOFORM G"/>
    <property type="match status" value="1"/>
</dbReference>
<evidence type="ECO:0000256" key="2">
    <source>
        <dbReference type="ARBA" id="ARBA00022491"/>
    </source>
</evidence>
<dbReference type="GO" id="GO:0000122">
    <property type="term" value="P:negative regulation of transcription by RNA polymerase II"/>
    <property type="evidence" value="ECO:0007669"/>
    <property type="project" value="TreeGrafter"/>
</dbReference>
<feature type="compositionally biased region" description="Polar residues" evidence="5">
    <location>
        <begin position="146"/>
        <end position="169"/>
    </location>
</feature>
<evidence type="ECO:0000256" key="4">
    <source>
        <dbReference type="PROSITE-ProRule" id="PRU00810"/>
    </source>
</evidence>
<dbReference type="PROSITE" id="PS51477">
    <property type="entry name" value="PAH"/>
    <property type="match status" value="2"/>
</dbReference>
<evidence type="ECO:0000256" key="1">
    <source>
        <dbReference type="ARBA" id="ARBA00004123"/>
    </source>
</evidence>
<comment type="subcellular location">
    <subcellularLocation>
        <location evidence="1 4">Nucleus</location>
    </subcellularLocation>
</comment>
<dbReference type="AlphaFoldDB" id="A0A8X6YYP5"/>
<keyword evidence="2" id="KW-0678">Repressor</keyword>
<dbReference type="GO" id="GO:0070822">
    <property type="term" value="C:Sin3-type complex"/>
    <property type="evidence" value="ECO:0007669"/>
    <property type="project" value="TreeGrafter"/>
</dbReference>
<dbReference type="OrthoDB" id="6431615at2759"/>
<organism evidence="7 8">
    <name type="scientific">Trichonephila inaurata madagascariensis</name>
    <dbReference type="NCBI Taxonomy" id="2747483"/>
    <lineage>
        <taxon>Eukaryota</taxon>
        <taxon>Metazoa</taxon>
        <taxon>Ecdysozoa</taxon>
        <taxon>Arthropoda</taxon>
        <taxon>Chelicerata</taxon>
        <taxon>Arachnida</taxon>
        <taxon>Araneae</taxon>
        <taxon>Araneomorphae</taxon>
        <taxon>Entelegynae</taxon>
        <taxon>Araneoidea</taxon>
        <taxon>Nephilidae</taxon>
        <taxon>Trichonephila</taxon>
        <taxon>Trichonephila inaurata</taxon>
    </lineage>
</organism>
<dbReference type="InterPro" id="IPR039774">
    <property type="entry name" value="Sin3-like"/>
</dbReference>
<dbReference type="Pfam" id="PF08295">
    <property type="entry name" value="Sin3_corepress"/>
    <property type="match status" value="1"/>
</dbReference>
<reference evidence="7" key="1">
    <citation type="submission" date="2020-08" db="EMBL/GenBank/DDBJ databases">
        <title>Multicomponent nature underlies the extraordinary mechanical properties of spider dragline silk.</title>
        <authorList>
            <person name="Kono N."/>
            <person name="Nakamura H."/>
            <person name="Mori M."/>
            <person name="Yoshida Y."/>
            <person name="Ohtoshi R."/>
            <person name="Malay A.D."/>
            <person name="Moran D.A.P."/>
            <person name="Tomita M."/>
            <person name="Numata K."/>
            <person name="Arakawa K."/>
        </authorList>
    </citation>
    <scope>NUCLEOTIDE SEQUENCE</scope>
</reference>
<proteinExistence type="predicted"/>
<dbReference type="PANTHER" id="PTHR12346">
    <property type="entry name" value="SIN3B-RELATED"/>
    <property type="match status" value="1"/>
</dbReference>
<comment type="caution">
    <text evidence="7">The sequence shown here is derived from an EMBL/GenBank/DDBJ whole genome shotgun (WGS) entry which is preliminary data.</text>
</comment>
<dbReference type="InterPro" id="IPR036600">
    <property type="entry name" value="PAH_sf"/>
</dbReference>
<evidence type="ECO:0000256" key="5">
    <source>
        <dbReference type="SAM" id="MobiDB-lite"/>
    </source>
</evidence>
<name>A0A8X6YYP5_9ARAC</name>
<evidence type="ECO:0000259" key="6">
    <source>
        <dbReference type="SMART" id="SM00761"/>
    </source>
</evidence>
<feature type="region of interest" description="Disordered" evidence="5">
    <location>
        <begin position="146"/>
        <end position="171"/>
    </location>
</feature>